<feature type="transmembrane region" description="Helical" evidence="7">
    <location>
        <begin position="22"/>
        <end position="43"/>
    </location>
</feature>
<dbReference type="AlphaFoldDB" id="A0A198A1C4"/>
<reference evidence="8 9" key="1">
    <citation type="submission" date="2016-05" db="EMBL/GenBank/DDBJ databases">
        <title>Paenibacillus sp. 1ZS3-15 nov., isolated from the rhizosphere soil.</title>
        <authorList>
            <person name="Zhang X.X."/>
            <person name="Zhang J."/>
        </authorList>
    </citation>
    <scope>NUCLEOTIDE SEQUENCE [LARGE SCALE GENOMIC DNA]</scope>
    <source>
        <strain evidence="8 9">1ZS3-15</strain>
    </source>
</reference>
<evidence type="ECO:0000256" key="3">
    <source>
        <dbReference type="ARBA" id="ARBA00022475"/>
    </source>
</evidence>
<protein>
    <recommendedName>
        <fullName evidence="10">Chromate transporter</fullName>
    </recommendedName>
</protein>
<evidence type="ECO:0000256" key="2">
    <source>
        <dbReference type="ARBA" id="ARBA00005262"/>
    </source>
</evidence>
<accession>A0A198A1C4</accession>
<evidence type="ECO:0000256" key="5">
    <source>
        <dbReference type="ARBA" id="ARBA00022989"/>
    </source>
</evidence>
<dbReference type="InterPro" id="IPR003370">
    <property type="entry name" value="Chromate_transpt"/>
</dbReference>
<keyword evidence="4 7" id="KW-0812">Transmembrane</keyword>
<evidence type="ECO:0008006" key="10">
    <source>
        <dbReference type="Google" id="ProtNLM"/>
    </source>
</evidence>
<dbReference type="OrthoDB" id="9027281at2"/>
<dbReference type="Proteomes" id="UP000078454">
    <property type="component" value="Unassembled WGS sequence"/>
</dbReference>
<evidence type="ECO:0000313" key="9">
    <source>
        <dbReference type="Proteomes" id="UP000078454"/>
    </source>
</evidence>
<keyword evidence="6 7" id="KW-0472">Membrane</keyword>
<dbReference type="RefSeq" id="WP_068668519.1">
    <property type="nucleotide sequence ID" value="NZ_LYPB01000084.1"/>
</dbReference>
<name>A0A198A1C4_9BACL</name>
<proteinExistence type="inferred from homology"/>
<evidence type="ECO:0000256" key="4">
    <source>
        <dbReference type="ARBA" id="ARBA00022692"/>
    </source>
</evidence>
<dbReference type="EMBL" id="LYPB01000084">
    <property type="protein sequence ID" value="OAS15269.1"/>
    <property type="molecule type" value="Genomic_DNA"/>
</dbReference>
<sequence length="98" mass="10745">MNQTLPEYSMAVFLFRWHANPWFTSSFYGIKPVVTGFIIYAALHFGQSTFGTVEVGVTWKQIATLLIAAGAFVAIVTYKLHPIGVIVGAGVMGIVFFL</sequence>
<keyword evidence="5 7" id="KW-1133">Transmembrane helix</keyword>
<keyword evidence="3" id="KW-1003">Cell membrane</keyword>
<gene>
    <name evidence="8" type="ORF">A8708_22990</name>
</gene>
<dbReference type="GO" id="GO:0015109">
    <property type="term" value="F:chromate transmembrane transporter activity"/>
    <property type="evidence" value="ECO:0007669"/>
    <property type="project" value="InterPro"/>
</dbReference>
<comment type="subcellular location">
    <subcellularLocation>
        <location evidence="1">Cell membrane</location>
        <topology evidence="1">Multi-pass membrane protein</topology>
    </subcellularLocation>
</comment>
<feature type="transmembrane region" description="Helical" evidence="7">
    <location>
        <begin position="55"/>
        <end position="74"/>
    </location>
</feature>
<evidence type="ECO:0000256" key="7">
    <source>
        <dbReference type="SAM" id="Phobius"/>
    </source>
</evidence>
<dbReference type="Pfam" id="PF02417">
    <property type="entry name" value="Chromate_transp"/>
    <property type="match status" value="1"/>
</dbReference>
<evidence type="ECO:0000256" key="1">
    <source>
        <dbReference type="ARBA" id="ARBA00004651"/>
    </source>
</evidence>
<organism evidence="8 9">
    <name type="scientific">Paenibacillus oryzisoli</name>
    <dbReference type="NCBI Taxonomy" id="1850517"/>
    <lineage>
        <taxon>Bacteria</taxon>
        <taxon>Bacillati</taxon>
        <taxon>Bacillota</taxon>
        <taxon>Bacilli</taxon>
        <taxon>Bacillales</taxon>
        <taxon>Paenibacillaceae</taxon>
        <taxon>Paenibacillus</taxon>
    </lineage>
</organism>
<dbReference type="GO" id="GO:0005886">
    <property type="term" value="C:plasma membrane"/>
    <property type="evidence" value="ECO:0007669"/>
    <property type="project" value="UniProtKB-SubCell"/>
</dbReference>
<comment type="similarity">
    <text evidence="2">Belongs to the chromate ion transporter (CHR) (TC 2.A.51) family.</text>
</comment>
<keyword evidence="9" id="KW-1185">Reference proteome</keyword>
<dbReference type="STRING" id="1850517.A8708_22990"/>
<comment type="caution">
    <text evidence="8">The sequence shown here is derived from an EMBL/GenBank/DDBJ whole genome shotgun (WGS) entry which is preliminary data.</text>
</comment>
<evidence type="ECO:0000256" key="6">
    <source>
        <dbReference type="ARBA" id="ARBA00023136"/>
    </source>
</evidence>
<evidence type="ECO:0000313" key="8">
    <source>
        <dbReference type="EMBL" id="OAS15269.1"/>
    </source>
</evidence>